<dbReference type="SUPFAM" id="SSF47807">
    <property type="entry name" value="5' to 3' exonuclease, C-terminal subdomain"/>
    <property type="match status" value="1"/>
</dbReference>
<keyword evidence="2" id="KW-0378">Hydrolase</keyword>
<comment type="caution">
    <text evidence="6">The sequence shown here is derived from an EMBL/GenBank/DDBJ whole genome shotgun (WGS) entry which is preliminary data.</text>
</comment>
<evidence type="ECO:0000259" key="5">
    <source>
        <dbReference type="SMART" id="SM00475"/>
    </source>
</evidence>
<gene>
    <name evidence="6" type="ORF">Q4T40_05215</name>
</gene>
<dbReference type="InterPro" id="IPR036279">
    <property type="entry name" value="5-3_exonuclease_C_sf"/>
</dbReference>
<evidence type="ECO:0000256" key="1">
    <source>
        <dbReference type="ARBA" id="ARBA00022722"/>
    </source>
</evidence>
<reference evidence="6 7" key="1">
    <citation type="submission" date="2023-07" db="EMBL/GenBank/DDBJ databases">
        <title>The novel representative of Negativicutes class, Anaeroselena agilis gen. nov. sp. nov.</title>
        <authorList>
            <person name="Prokofeva M.I."/>
            <person name="Elcheninov A.G."/>
            <person name="Klyukina A."/>
            <person name="Kublanov I.V."/>
            <person name="Frolov E.N."/>
            <person name="Podosokorskaya O.A."/>
        </authorList>
    </citation>
    <scope>NUCLEOTIDE SEQUENCE [LARGE SCALE GENOMIC DNA]</scope>
    <source>
        <strain evidence="6 7">4137-cl</strain>
    </source>
</reference>
<dbReference type="Proteomes" id="UP001254848">
    <property type="component" value="Unassembled WGS sequence"/>
</dbReference>
<accession>A0ABU3NUY9</accession>
<keyword evidence="1" id="KW-0540">Nuclease</keyword>
<evidence type="ECO:0000256" key="4">
    <source>
        <dbReference type="ARBA" id="ARBA00050026"/>
    </source>
</evidence>
<dbReference type="InterPro" id="IPR029060">
    <property type="entry name" value="PIN-like_dom_sf"/>
</dbReference>
<evidence type="ECO:0000256" key="3">
    <source>
        <dbReference type="ARBA" id="ARBA00049957"/>
    </source>
</evidence>
<dbReference type="PANTHER" id="PTHR42646:SF2">
    <property type="entry name" value="5'-3' EXONUCLEASE FAMILY PROTEIN"/>
    <property type="match status" value="1"/>
</dbReference>
<evidence type="ECO:0000313" key="6">
    <source>
        <dbReference type="EMBL" id="MDT8900639.1"/>
    </source>
</evidence>
<dbReference type="InterPro" id="IPR038969">
    <property type="entry name" value="FEN"/>
</dbReference>
<organism evidence="6 7">
    <name type="scientific">Anaeroselena agilis</name>
    <dbReference type="NCBI Taxonomy" id="3063788"/>
    <lineage>
        <taxon>Bacteria</taxon>
        <taxon>Bacillati</taxon>
        <taxon>Bacillota</taxon>
        <taxon>Negativicutes</taxon>
        <taxon>Acetonemataceae</taxon>
        <taxon>Anaeroselena</taxon>
    </lineage>
</organism>
<dbReference type="InterPro" id="IPR002421">
    <property type="entry name" value="5-3_exonuclease"/>
</dbReference>
<comment type="function">
    <text evidence="3">5'-3' exonuclease acting preferentially on double-stranded DNA.</text>
</comment>
<sequence>MLTLLVDGDMIVFEICSAIEVPTCWPCEDGEPGDLWTLHADAAEAKAKVDDRVQSLVERVLRKVKHKGDYEIVLCFTDETNFRKRILPTYKANRAGKRKPVCYYGVREWIKQNYKAYQRPGLEADDCMGILMTSAKNKTILLSGDKDFKSVPGMFYDFKKDVLHETTVEEANYWHLYQTLIGDVADNYKGCPGVGPVAAEKILAKGATWDVVLGVFTSRGLSEVEALTQARVARILRKEDYDFNKKEPILWTPRTEKK</sequence>
<dbReference type="SUPFAM" id="SSF88723">
    <property type="entry name" value="PIN domain-like"/>
    <property type="match status" value="1"/>
</dbReference>
<protein>
    <recommendedName>
        <fullName evidence="4">5'-3' exonuclease</fullName>
    </recommendedName>
</protein>
<dbReference type="RefSeq" id="WP_413779175.1">
    <property type="nucleotide sequence ID" value="NZ_JAUOZS010000001.1"/>
</dbReference>
<dbReference type="Gene3D" id="1.10.150.20">
    <property type="entry name" value="5' to 3' exonuclease, C-terminal subdomain"/>
    <property type="match status" value="1"/>
</dbReference>
<keyword evidence="7" id="KW-1185">Reference proteome</keyword>
<evidence type="ECO:0000313" key="7">
    <source>
        <dbReference type="Proteomes" id="UP001254848"/>
    </source>
</evidence>
<dbReference type="Gene3D" id="3.40.50.1010">
    <property type="entry name" value="5'-nuclease"/>
    <property type="match status" value="1"/>
</dbReference>
<dbReference type="EMBL" id="JAUOZS010000001">
    <property type="protein sequence ID" value="MDT8900639.1"/>
    <property type="molecule type" value="Genomic_DNA"/>
</dbReference>
<dbReference type="PANTHER" id="PTHR42646">
    <property type="entry name" value="FLAP ENDONUCLEASE XNI"/>
    <property type="match status" value="1"/>
</dbReference>
<name>A0ABU3NUY9_9FIRM</name>
<dbReference type="SMART" id="SM00475">
    <property type="entry name" value="53EXOc"/>
    <property type="match status" value="1"/>
</dbReference>
<dbReference type="Pfam" id="PF02739">
    <property type="entry name" value="5_3_exonuc_N"/>
    <property type="match status" value="1"/>
</dbReference>
<feature type="domain" description="5'-3' exonuclease" evidence="5">
    <location>
        <begin position="51"/>
        <end position="233"/>
    </location>
</feature>
<proteinExistence type="predicted"/>
<evidence type="ECO:0000256" key="2">
    <source>
        <dbReference type="ARBA" id="ARBA00022801"/>
    </source>
</evidence>
<dbReference type="InterPro" id="IPR020046">
    <property type="entry name" value="5-3_exonucl_a-hlix_arch_N"/>
</dbReference>